<keyword evidence="2" id="KW-1185">Reference proteome</keyword>
<dbReference type="EMBL" id="KI658411">
    <property type="protein sequence ID" value="ETN82633.1"/>
    <property type="molecule type" value="Genomic_DNA"/>
</dbReference>
<protein>
    <submittedName>
        <fullName evidence="1">Uncharacterized protein</fullName>
    </submittedName>
</protein>
<dbReference type="KEGG" id="nai:NECAME_01918"/>
<reference evidence="2" key="1">
    <citation type="journal article" date="2014" name="Nat. Genet.">
        <title>Genome of the human hookworm Necator americanus.</title>
        <authorList>
            <person name="Tang Y.T."/>
            <person name="Gao X."/>
            <person name="Rosa B.A."/>
            <person name="Abubucker S."/>
            <person name="Hallsworth-Pepin K."/>
            <person name="Martin J."/>
            <person name="Tyagi R."/>
            <person name="Heizer E."/>
            <person name="Zhang X."/>
            <person name="Bhonagiri-Palsikar V."/>
            <person name="Minx P."/>
            <person name="Warren W.C."/>
            <person name="Wang Q."/>
            <person name="Zhan B."/>
            <person name="Hotez P.J."/>
            <person name="Sternberg P.W."/>
            <person name="Dougall A."/>
            <person name="Gaze S.T."/>
            <person name="Mulvenna J."/>
            <person name="Sotillo J."/>
            <person name="Ranganathan S."/>
            <person name="Rabelo E.M."/>
            <person name="Wilson R.K."/>
            <person name="Felgner P.L."/>
            <person name="Bethony J."/>
            <person name="Hawdon J.M."/>
            <person name="Gasser R.B."/>
            <person name="Loukas A."/>
            <person name="Mitreva M."/>
        </authorList>
    </citation>
    <scope>NUCLEOTIDE SEQUENCE [LARGE SCALE GENOMIC DNA]</scope>
</reference>
<dbReference type="Proteomes" id="UP000053676">
    <property type="component" value="Unassembled WGS sequence"/>
</dbReference>
<evidence type="ECO:0000313" key="1">
    <source>
        <dbReference type="EMBL" id="ETN82633.1"/>
    </source>
</evidence>
<organism evidence="1 2">
    <name type="scientific">Necator americanus</name>
    <name type="common">Human hookworm</name>
    <dbReference type="NCBI Taxonomy" id="51031"/>
    <lineage>
        <taxon>Eukaryota</taxon>
        <taxon>Metazoa</taxon>
        <taxon>Ecdysozoa</taxon>
        <taxon>Nematoda</taxon>
        <taxon>Chromadorea</taxon>
        <taxon>Rhabditida</taxon>
        <taxon>Rhabditina</taxon>
        <taxon>Rhabditomorpha</taxon>
        <taxon>Strongyloidea</taxon>
        <taxon>Ancylostomatidae</taxon>
        <taxon>Bunostominae</taxon>
        <taxon>Necator</taxon>
    </lineage>
</organism>
<gene>
    <name evidence="1" type="ORF">NECAME_01918</name>
</gene>
<evidence type="ECO:0000313" key="2">
    <source>
        <dbReference type="Proteomes" id="UP000053676"/>
    </source>
</evidence>
<proteinExistence type="predicted"/>
<name>W2TLI0_NECAM</name>
<accession>W2TLI0</accession>
<dbReference type="AlphaFoldDB" id="W2TLI0"/>
<sequence length="78" mass="8708">MYQSGKIEGGHEVANPIGCSREDTQTNWHISITIVPTTAAKNFEGGCFEFIFKLPYRKSSCFNNTIFDFPKNASLVCV</sequence>